<dbReference type="Proteomes" id="UP001501116">
    <property type="component" value="Unassembled WGS sequence"/>
</dbReference>
<dbReference type="PIRSF" id="PIRSF029826">
    <property type="entry name" value="UCP029826_pph"/>
    <property type="match status" value="1"/>
</dbReference>
<keyword evidence="2" id="KW-1185">Reference proteome</keyword>
<evidence type="ECO:0000313" key="2">
    <source>
        <dbReference type="Proteomes" id="UP001501116"/>
    </source>
</evidence>
<dbReference type="Pfam" id="PF12643">
    <property type="entry name" value="MazG-like"/>
    <property type="match status" value="1"/>
</dbReference>
<gene>
    <name evidence="1" type="ORF">GCM10009754_02970</name>
</gene>
<dbReference type="InterPro" id="IPR052555">
    <property type="entry name" value="dCTP_Pyrophosphatase"/>
</dbReference>
<name>A0ABP5BAX7_9PSEU</name>
<dbReference type="RefSeq" id="WP_344412470.1">
    <property type="nucleotide sequence ID" value="NZ_BAAANN010000001.1"/>
</dbReference>
<evidence type="ECO:0000313" key="1">
    <source>
        <dbReference type="EMBL" id="GAA1939272.1"/>
    </source>
</evidence>
<dbReference type="PANTHER" id="PTHR46523:SF1">
    <property type="entry name" value="DCTP PYROPHOSPHATASE 1"/>
    <property type="match status" value="1"/>
</dbReference>
<organism evidence="1 2">
    <name type="scientific">Amycolatopsis minnesotensis</name>
    <dbReference type="NCBI Taxonomy" id="337894"/>
    <lineage>
        <taxon>Bacteria</taxon>
        <taxon>Bacillati</taxon>
        <taxon>Actinomycetota</taxon>
        <taxon>Actinomycetes</taxon>
        <taxon>Pseudonocardiales</taxon>
        <taxon>Pseudonocardiaceae</taxon>
        <taxon>Amycolatopsis</taxon>
    </lineage>
</organism>
<comment type="caution">
    <text evidence="1">The sequence shown here is derived from an EMBL/GenBank/DDBJ whole genome shotgun (WGS) entry which is preliminary data.</text>
</comment>
<dbReference type="EMBL" id="BAAANN010000001">
    <property type="protein sequence ID" value="GAA1939272.1"/>
    <property type="molecule type" value="Genomic_DNA"/>
</dbReference>
<reference evidence="2" key="1">
    <citation type="journal article" date="2019" name="Int. J. Syst. Evol. Microbiol.">
        <title>The Global Catalogue of Microorganisms (GCM) 10K type strain sequencing project: providing services to taxonomists for standard genome sequencing and annotation.</title>
        <authorList>
            <consortium name="The Broad Institute Genomics Platform"/>
            <consortium name="The Broad Institute Genome Sequencing Center for Infectious Disease"/>
            <person name="Wu L."/>
            <person name="Ma J."/>
        </authorList>
    </citation>
    <scope>NUCLEOTIDE SEQUENCE [LARGE SCALE GENOMIC DNA]</scope>
    <source>
        <strain evidence="2">JCM 14545</strain>
    </source>
</reference>
<dbReference type="InterPro" id="IPR025984">
    <property type="entry name" value="DCTPP"/>
</dbReference>
<dbReference type="Gene3D" id="1.10.287.1080">
    <property type="entry name" value="MazG-like"/>
    <property type="match status" value="1"/>
</dbReference>
<dbReference type="PANTHER" id="PTHR46523">
    <property type="entry name" value="DCTP PYROPHOSPHATASE 1"/>
    <property type="match status" value="1"/>
</dbReference>
<protein>
    <submittedName>
        <fullName evidence="1">Nucleotide pyrophosphohydrolase</fullName>
    </submittedName>
</protein>
<dbReference type="CDD" id="cd11537">
    <property type="entry name" value="NTP-PPase_RS21-C6_like"/>
    <property type="match status" value="1"/>
</dbReference>
<proteinExistence type="predicted"/>
<dbReference type="SUPFAM" id="SSF101386">
    <property type="entry name" value="all-alpha NTP pyrophosphatases"/>
    <property type="match status" value="1"/>
</dbReference>
<accession>A0ABP5BAX7</accession>
<sequence>MDLDELTARLRAFADARDWHQFHNPKNLVMALTGEAGELAELFQWRTPDESARIMTDPDTAERVRHEIADVLAYLLRLADVLDVDVIAALAAKIEVNEAKYPVRLAKGSARKYDELD</sequence>